<keyword evidence="1" id="KW-1133">Transmembrane helix</keyword>
<dbReference type="InterPro" id="IPR032675">
    <property type="entry name" value="LRR_dom_sf"/>
</dbReference>
<dbReference type="PANTHER" id="PTHR24110:SF3">
    <property type="entry name" value="CENTROSOMAL PROTEIN OF 78 KDA"/>
    <property type="match status" value="1"/>
</dbReference>
<dbReference type="Gene3D" id="3.80.10.10">
    <property type="entry name" value="Ribonuclease Inhibitor"/>
    <property type="match status" value="2"/>
</dbReference>
<dbReference type="Proteomes" id="UP001497644">
    <property type="component" value="Chromosome 9"/>
</dbReference>
<name>A0AAV2PC59_9HYME</name>
<feature type="transmembrane region" description="Helical" evidence="1">
    <location>
        <begin position="21"/>
        <end position="42"/>
    </location>
</feature>
<reference evidence="2" key="1">
    <citation type="submission" date="2024-04" db="EMBL/GenBank/DDBJ databases">
        <authorList>
            <consortium name="Molecular Ecology Group"/>
        </authorList>
    </citation>
    <scope>NUCLEOTIDE SEQUENCE</scope>
</reference>
<gene>
    <name evidence="2" type="ORF">LPLAT_LOCUS14148</name>
</gene>
<evidence type="ECO:0000313" key="3">
    <source>
        <dbReference type="Proteomes" id="UP001497644"/>
    </source>
</evidence>
<dbReference type="SUPFAM" id="SSF52047">
    <property type="entry name" value="RNI-like"/>
    <property type="match status" value="1"/>
</dbReference>
<dbReference type="InterPro" id="IPR001611">
    <property type="entry name" value="Leu-rich_rpt"/>
</dbReference>
<dbReference type="EMBL" id="OZ034832">
    <property type="protein sequence ID" value="CAL1689164.1"/>
    <property type="molecule type" value="Genomic_DNA"/>
</dbReference>
<dbReference type="AlphaFoldDB" id="A0AAV2PC59"/>
<dbReference type="SMART" id="SM00368">
    <property type="entry name" value="LRR_RI"/>
    <property type="match status" value="5"/>
</dbReference>
<sequence>MDWHFRTFRKCARRKRQQPVLYTNFLLRCFIHSIAVCLRNSLMITSLTLDGIPLAANYLRILSDGLANNRNLRSLSLARCQIGDTGCYILLESLQHNLNLHTLNLSSCCLTNRSAMFLSMFLRKRKADLLHNVWKEVTLSRENVCTTVMEGLRVLILDKNDKFSDIGLRQLTRILKNDFWLQTLCLRYCGITQHGGKIVLEFLQMNTVLTQIDLRNNEVSTDILQNIRKILKRRRSKREKIPMKRRLLSCEHVSIQHLISKTAVSQCTLKENRFFRNQNHLQSKMQHGSILQISHSIHAQKTRRKNEGRGKLQNIIKKSHVKSTNAEKLKKRLSFMMERNQNLITILENKTDFLMKEKDCRLSSEEAYHKIQPQLRNLKNKIAMQNAIHSNMCYENQVYANLQNAFNELKISMKGKVLKMDERNSEKEAGENKI</sequence>
<dbReference type="GO" id="GO:0044782">
    <property type="term" value="P:cilium organization"/>
    <property type="evidence" value="ECO:0007669"/>
    <property type="project" value="TreeGrafter"/>
</dbReference>
<evidence type="ECO:0008006" key="4">
    <source>
        <dbReference type="Google" id="ProtNLM"/>
    </source>
</evidence>
<dbReference type="PANTHER" id="PTHR24110">
    <property type="entry name" value="CENTROSOMAL PROTEIN OF 78 KDA"/>
    <property type="match status" value="1"/>
</dbReference>
<dbReference type="GO" id="GO:0036064">
    <property type="term" value="C:ciliary basal body"/>
    <property type="evidence" value="ECO:0007669"/>
    <property type="project" value="TreeGrafter"/>
</dbReference>
<evidence type="ECO:0000313" key="2">
    <source>
        <dbReference type="EMBL" id="CAL1689164.1"/>
    </source>
</evidence>
<keyword evidence="1" id="KW-0472">Membrane</keyword>
<keyword evidence="1" id="KW-0812">Transmembrane</keyword>
<dbReference type="PRINTS" id="PR02062">
    <property type="entry name" value="CENTROSOME78"/>
</dbReference>
<protein>
    <recommendedName>
        <fullName evidence="4">Protein Cep78 homolog</fullName>
    </recommendedName>
</protein>
<dbReference type="InterPro" id="IPR026212">
    <property type="entry name" value="Cep78"/>
</dbReference>
<evidence type="ECO:0000256" key="1">
    <source>
        <dbReference type="SAM" id="Phobius"/>
    </source>
</evidence>
<keyword evidence="3" id="KW-1185">Reference proteome</keyword>
<dbReference type="Pfam" id="PF13516">
    <property type="entry name" value="LRR_6"/>
    <property type="match status" value="2"/>
</dbReference>
<accession>A0AAV2PC59</accession>
<proteinExistence type="predicted"/>
<dbReference type="GO" id="GO:0005813">
    <property type="term" value="C:centrosome"/>
    <property type="evidence" value="ECO:0007669"/>
    <property type="project" value="TreeGrafter"/>
</dbReference>
<organism evidence="2 3">
    <name type="scientific">Lasius platythorax</name>
    <dbReference type="NCBI Taxonomy" id="488582"/>
    <lineage>
        <taxon>Eukaryota</taxon>
        <taxon>Metazoa</taxon>
        <taxon>Ecdysozoa</taxon>
        <taxon>Arthropoda</taxon>
        <taxon>Hexapoda</taxon>
        <taxon>Insecta</taxon>
        <taxon>Pterygota</taxon>
        <taxon>Neoptera</taxon>
        <taxon>Endopterygota</taxon>
        <taxon>Hymenoptera</taxon>
        <taxon>Apocrita</taxon>
        <taxon>Aculeata</taxon>
        <taxon>Formicoidea</taxon>
        <taxon>Formicidae</taxon>
        <taxon>Formicinae</taxon>
        <taxon>Lasius</taxon>
        <taxon>Lasius</taxon>
    </lineage>
</organism>